<keyword evidence="1" id="KW-0732">Signal</keyword>
<dbReference type="Gene3D" id="2.60.40.1090">
    <property type="entry name" value="Fimbrial-type adhesion domain"/>
    <property type="match status" value="1"/>
</dbReference>
<dbReference type="RefSeq" id="WP_380674959.1">
    <property type="nucleotide sequence ID" value="NZ_CP173186.1"/>
</dbReference>
<dbReference type="InterPro" id="IPR036937">
    <property type="entry name" value="Adhesion_dom_fimbrial_sf"/>
</dbReference>
<dbReference type="PANTHER" id="PTHR33420:SF12">
    <property type="entry name" value="FIMBRIN-LIKE PROTEIN FIMI-RELATED"/>
    <property type="match status" value="1"/>
</dbReference>
<name>A0ABV6EDC4_9GAMM</name>
<feature type="chain" id="PRO_5046869925" evidence="1">
    <location>
        <begin position="24"/>
        <end position="173"/>
    </location>
</feature>
<organism evidence="2 3">
    <name type="scientific">Serratia aquatilis</name>
    <dbReference type="NCBI Taxonomy" id="1737515"/>
    <lineage>
        <taxon>Bacteria</taxon>
        <taxon>Pseudomonadati</taxon>
        <taxon>Pseudomonadota</taxon>
        <taxon>Gammaproteobacteria</taxon>
        <taxon>Enterobacterales</taxon>
        <taxon>Yersiniaceae</taxon>
        <taxon>Serratia</taxon>
    </lineage>
</organism>
<dbReference type="InterPro" id="IPR050263">
    <property type="entry name" value="Bact_Fimbrial_Adh_Pro"/>
</dbReference>
<feature type="signal peptide" evidence="1">
    <location>
        <begin position="1"/>
        <end position="23"/>
    </location>
</feature>
<comment type="caution">
    <text evidence="2">The sequence shown here is derived from an EMBL/GenBank/DDBJ whole genome shotgun (WGS) entry which is preliminary data.</text>
</comment>
<proteinExistence type="predicted"/>
<reference evidence="2 3" key="1">
    <citation type="submission" date="2024-09" db="EMBL/GenBank/DDBJ databases">
        <authorList>
            <person name="Sun Q."/>
            <person name="Mori K."/>
        </authorList>
    </citation>
    <scope>NUCLEOTIDE SEQUENCE [LARGE SCALE GENOMIC DNA]</scope>
    <source>
        <strain evidence="2 3">CCM 8626</strain>
    </source>
</reference>
<evidence type="ECO:0000256" key="1">
    <source>
        <dbReference type="SAM" id="SignalP"/>
    </source>
</evidence>
<dbReference type="PANTHER" id="PTHR33420">
    <property type="entry name" value="FIMBRIAL SUBUNIT ELFA-RELATED"/>
    <property type="match status" value="1"/>
</dbReference>
<gene>
    <name evidence="2" type="ORF">ACFFJ3_10470</name>
</gene>
<dbReference type="InterPro" id="IPR008966">
    <property type="entry name" value="Adhesion_dom_sf"/>
</dbReference>
<dbReference type="EMBL" id="JBHLXG010000008">
    <property type="protein sequence ID" value="MFC0226920.1"/>
    <property type="molecule type" value="Genomic_DNA"/>
</dbReference>
<dbReference type="Proteomes" id="UP001589792">
    <property type="component" value="Unassembled WGS sequence"/>
</dbReference>
<protein>
    <submittedName>
        <fullName evidence="2">Fimbrial protein</fullName>
    </submittedName>
</protein>
<keyword evidence="3" id="KW-1185">Reference proteome</keyword>
<accession>A0ABV6EDC4</accession>
<dbReference type="SUPFAM" id="SSF49401">
    <property type="entry name" value="Bacterial adhesins"/>
    <property type="match status" value="1"/>
</dbReference>
<evidence type="ECO:0000313" key="3">
    <source>
        <dbReference type="Proteomes" id="UP001589792"/>
    </source>
</evidence>
<evidence type="ECO:0000313" key="2">
    <source>
        <dbReference type="EMBL" id="MFC0226920.1"/>
    </source>
</evidence>
<sequence>MPGKMFGVILLLTWSLQALQAQAGALFEMRGAIVATACDIDTASQYQTINMGTRTVEQLMQDSAATAQPFSLKLVNCVLAHRDNRALSHQVFQVTFSGREEGGHFGLEEPGRGVVLMLADRTGNTATPGVPLPPQPMQPGETELHYRASLKPLGSSVQTGVYRVLVRYHLDYY</sequence>